<keyword evidence="2" id="KW-1185">Reference proteome</keyword>
<feature type="transmembrane region" description="Helical" evidence="1">
    <location>
        <begin position="103"/>
        <end position="121"/>
    </location>
</feature>
<feature type="transmembrane region" description="Helical" evidence="1">
    <location>
        <begin position="141"/>
        <end position="157"/>
    </location>
</feature>
<feature type="transmembrane region" description="Helical" evidence="1">
    <location>
        <begin position="169"/>
        <end position="189"/>
    </location>
</feature>
<reference evidence="3" key="1">
    <citation type="submission" date="2022-11" db="UniProtKB">
        <authorList>
            <consortium name="WormBaseParasite"/>
        </authorList>
    </citation>
    <scope>IDENTIFICATION</scope>
</reference>
<keyword evidence="1" id="KW-0472">Membrane</keyword>
<keyword evidence="1" id="KW-1133">Transmembrane helix</keyword>
<accession>A0A914CY51</accession>
<dbReference type="WBParaSite" id="ACRNAN_scaffold158.g21705.t1">
    <property type="protein sequence ID" value="ACRNAN_scaffold158.g21705.t1"/>
    <property type="gene ID" value="ACRNAN_scaffold158.g21705"/>
</dbReference>
<feature type="transmembrane region" description="Helical" evidence="1">
    <location>
        <begin position="209"/>
        <end position="227"/>
    </location>
</feature>
<feature type="transmembrane region" description="Helical" evidence="1">
    <location>
        <begin position="21"/>
        <end position="41"/>
    </location>
</feature>
<feature type="transmembrane region" description="Helical" evidence="1">
    <location>
        <begin position="61"/>
        <end position="82"/>
    </location>
</feature>
<name>A0A914CY51_9BILA</name>
<keyword evidence="1" id="KW-0812">Transmembrane</keyword>
<evidence type="ECO:0000313" key="3">
    <source>
        <dbReference type="WBParaSite" id="ACRNAN_scaffold158.g21705.t1"/>
    </source>
</evidence>
<dbReference type="AlphaFoldDB" id="A0A914CY51"/>
<evidence type="ECO:0000256" key="1">
    <source>
        <dbReference type="SAM" id="Phobius"/>
    </source>
</evidence>
<dbReference type="Proteomes" id="UP000887540">
    <property type="component" value="Unplaced"/>
</dbReference>
<protein>
    <submittedName>
        <fullName evidence="3">Uncharacterized protein</fullName>
    </submittedName>
</protein>
<proteinExistence type="predicted"/>
<organism evidence="2 3">
    <name type="scientific">Acrobeloides nanus</name>
    <dbReference type="NCBI Taxonomy" id="290746"/>
    <lineage>
        <taxon>Eukaryota</taxon>
        <taxon>Metazoa</taxon>
        <taxon>Ecdysozoa</taxon>
        <taxon>Nematoda</taxon>
        <taxon>Chromadorea</taxon>
        <taxon>Rhabditida</taxon>
        <taxon>Tylenchina</taxon>
        <taxon>Cephalobomorpha</taxon>
        <taxon>Cephaloboidea</taxon>
        <taxon>Cephalobidae</taxon>
        <taxon>Acrobeloides</taxon>
    </lineage>
</organism>
<sequence>MKTDGEDDEEKPSIRWAFKNPIFLTGFFEILASFILIMVTIKSNVLVLGTSYWVGFDIPTVIAIFATSPAVMGTLLCANAWYKKKNLYKAYLGLGVNEAKTCGSTLISGAEIIAAGGFYWLTVLGIHQVTFFDDWKFFTTGPIWIAMLVVVTLLCFIKKPWVYRLYLRFSAIRAGFACFILAILSIGNIQARFGHGYGARKIIEDYTNISIVLAILLVINIVFGMVVRREYKKKEAEREMDQSPPHPY</sequence>
<evidence type="ECO:0000313" key="2">
    <source>
        <dbReference type="Proteomes" id="UP000887540"/>
    </source>
</evidence>